<dbReference type="Pfam" id="PF18328">
    <property type="entry name" value="PfaD_N"/>
    <property type="match status" value="1"/>
</dbReference>
<protein>
    <submittedName>
        <fullName evidence="3">PfaD family polyunsaturated fatty acid/polyketide biosynthesis protein</fullName>
    </submittedName>
</protein>
<feature type="domain" description="[Acyl-carrier-protein] S-malonyltransferase-like inserted helical" evidence="2">
    <location>
        <begin position="370"/>
        <end position="449"/>
    </location>
</feature>
<dbReference type="SUPFAM" id="SSF51412">
    <property type="entry name" value="Inosine monophosphate dehydrogenase (IMPDH)"/>
    <property type="match status" value="1"/>
</dbReference>
<evidence type="ECO:0000313" key="3">
    <source>
        <dbReference type="EMBL" id="GAA2608079.1"/>
    </source>
</evidence>
<sequence length="516" mass="55015">MTAVAAPPPTRAPRLDPDGIYGALADLTRPCMIVRTAAGIGATNSTALNGGTLLAAAAPAPPERFGDPAFLRAHGVRQAYMAGAMAGGIASADLVIALARAGLLGSFGAAGLLPDRTEQALLRFQREIPGLPYCCNLIHSPSEEALERATVDLYLRHRVRSVEAAAYLDLTPHIVRYRAAGLARGRDGATTVANRVMAKVSRAEVADRFLRPPPDALLAPLAAAGLITAEQAALARTVPVADDITAEADSGGHTDRRSLTTLLPALLRLRDVRAPAVRVGAAGGIGDPYGVAAAFAMGADYVVTGSVNQCCTEAGTSAAAKAMLAEAGVADCEMAPAADMFEMGVQVQVLKKACFFPVRAAQLHQIYMTYPGIEAIPADVRRRLETQTFQRPLAEVWADTVRYFEERDPAQIERALDDPKRRMALIFRWYLGMASRWATSGRPDRTVDYQLWCGPAMGAFNDWVRGSSLEPPAARQAAVIAHHLMTGAAFLNRVAQLRLAGVRLPPRVTTYRLPKP</sequence>
<comment type="caution">
    <text evidence="3">The sequence shown here is derived from an EMBL/GenBank/DDBJ whole genome shotgun (WGS) entry which is preliminary data.</text>
</comment>
<organism evidence="3 4">
    <name type="scientific">Actinomadura fulvescens</name>
    <dbReference type="NCBI Taxonomy" id="46160"/>
    <lineage>
        <taxon>Bacteria</taxon>
        <taxon>Bacillati</taxon>
        <taxon>Actinomycetota</taxon>
        <taxon>Actinomycetes</taxon>
        <taxon>Streptosporangiales</taxon>
        <taxon>Thermomonosporaceae</taxon>
        <taxon>Actinomadura</taxon>
    </lineage>
</organism>
<dbReference type="InterPro" id="IPR049489">
    <property type="entry name" value="FabD-like_helical_ins"/>
</dbReference>
<gene>
    <name evidence="3" type="ORF">GCM10010411_47890</name>
</gene>
<dbReference type="NCBIfam" id="TIGR02814">
    <property type="entry name" value="pfaD_fam"/>
    <property type="match status" value="1"/>
</dbReference>
<dbReference type="Pfam" id="PF21607">
    <property type="entry name" value="FabD_helical_ins"/>
    <property type="match status" value="1"/>
</dbReference>
<evidence type="ECO:0000259" key="1">
    <source>
        <dbReference type="Pfam" id="PF18328"/>
    </source>
</evidence>
<feature type="domain" description="Fatty acid synthase subunit PfaD N-terminal" evidence="1">
    <location>
        <begin position="15"/>
        <end position="48"/>
    </location>
</feature>
<proteinExistence type="predicted"/>
<reference evidence="3 4" key="1">
    <citation type="journal article" date="2019" name="Int. J. Syst. Evol. Microbiol.">
        <title>The Global Catalogue of Microorganisms (GCM) 10K type strain sequencing project: providing services to taxonomists for standard genome sequencing and annotation.</title>
        <authorList>
            <consortium name="The Broad Institute Genomics Platform"/>
            <consortium name="The Broad Institute Genome Sequencing Center for Infectious Disease"/>
            <person name="Wu L."/>
            <person name="Ma J."/>
        </authorList>
    </citation>
    <scope>NUCLEOTIDE SEQUENCE [LARGE SCALE GENOMIC DNA]</scope>
    <source>
        <strain evidence="3 4">JCM 6833</strain>
    </source>
</reference>
<dbReference type="Proteomes" id="UP001501509">
    <property type="component" value="Unassembled WGS sequence"/>
</dbReference>
<evidence type="ECO:0000259" key="2">
    <source>
        <dbReference type="Pfam" id="PF21607"/>
    </source>
</evidence>
<evidence type="ECO:0000313" key="4">
    <source>
        <dbReference type="Proteomes" id="UP001501509"/>
    </source>
</evidence>
<name>A0ABN3PY55_9ACTN</name>
<dbReference type="Pfam" id="PF03060">
    <property type="entry name" value="NMO"/>
    <property type="match status" value="1"/>
</dbReference>
<dbReference type="InterPro" id="IPR013785">
    <property type="entry name" value="Aldolase_TIM"/>
</dbReference>
<keyword evidence="4" id="KW-1185">Reference proteome</keyword>
<accession>A0ABN3PY55</accession>
<dbReference type="RefSeq" id="WP_344544225.1">
    <property type="nucleotide sequence ID" value="NZ_BAAATD010000006.1"/>
</dbReference>
<dbReference type="PANTHER" id="PTHR32332:SF20">
    <property type="entry name" value="2-NITROPROPANE DIOXYGENASE-LIKE PROTEIN"/>
    <property type="match status" value="1"/>
</dbReference>
<dbReference type="EMBL" id="BAAATD010000006">
    <property type="protein sequence ID" value="GAA2608079.1"/>
    <property type="molecule type" value="Genomic_DNA"/>
</dbReference>
<dbReference type="InterPro" id="IPR014179">
    <property type="entry name" value="PfaD-like_TIM-barrel"/>
</dbReference>
<dbReference type="PANTHER" id="PTHR32332">
    <property type="entry name" value="2-NITROPROPANE DIOXYGENASE"/>
    <property type="match status" value="1"/>
</dbReference>
<dbReference type="InterPro" id="IPR040981">
    <property type="entry name" value="PfaD_N"/>
</dbReference>
<dbReference type="Gene3D" id="3.20.20.70">
    <property type="entry name" value="Aldolase class I"/>
    <property type="match status" value="1"/>
</dbReference>